<evidence type="ECO:0000256" key="8">
    <source>
        <dbReference type="ARBA" id="ARBA00023004"/>
    </source>
</evidence>
<keyword evidence="8 11" id="KW-0408">Iron</keyword>
<dbReference type="InterPro" id="IPR014314">
    <property type="entry name" value="Succ_DH_cytb556"/>
</dbReference>
<accession>A0A2W5FP05</accession>
<evidence type="ECO:0000256" key="3">
    <source>
        <dbReference type="ARBA" id="ARBA00020076"/>
    </source>
</evidence>
<keyword evidence="7 12" id="KW-1133">Transmembrane helix</keyword>
<organism evidence="13 14">
    <name type="scientific">Micavibrio aeruginosavorus</name>
    <dbReference type="NCBI Taxonomy" id="349221"/>
    <lineage>
        <taxon>Bacteria</taxon>
        <taxon>Pseudomonadati</taxon>
        <taxon>Bdellovibrionota</taxon>
        <taxon>Bdellovibrionia</taxon>
        <taxon>Bdellovibrionales</taxon>
        <taxon>Pseudobdellovibrionaceae</taxon>
        <taxon>Micavibrio</taxon>
    </lineage>
</organism>
<dbReference type="GO" id="GO:0006099">
    <property type="term" value="P:tricarboxylic acid cycle"/>
    <property type="evidence" value="ECO:0007669"/>
    <property type="project" value="InterPro"/>
</dbReference>
<reference evidence="13 14" key="1">
    <citation type="submission" date="2017-08" db="EMBL/GenBank/DDBJ databases">
        <title>Infants hospitalized years apart are colonized by the same room-sourced microbial strains.</title>
        <authorList>
            <person name="Brooks B."/>
            <person name="Olm M.R."/>
            <person name="Firek B.A."/>
            <person name="Baker R."/>
            <person name="Thomas B.C."/>
            <person name="Morowitz M.J."/>
            <person name="Banfield J.F."/>
        </authorList>
    </citation>
    <scope>NUCLEOTIDE SEQUENCE [LARGE SCALE GENOMIC DNA]</scope>
    <source>
        <strain evidence="13">S2_006_000_R2_64</strain>
    </source>
</reference>
<sequence length="129" mass="14230">MKLSPRPLSPHLQVWKWTLTMAMSILHRATGSALTVGLVMVVWWLMAAATGPDAYAVFMSFATSLIGKLMFIGWTFAIYLHMLSGIRHLIMDTGKLLDIKSSDMAIIFILAAATVLTAVTWLTIYGTVQ</sequence>
<evidence type="ECO:0000256" key="11">
    <source>
        <dbReference type="PIRSR" id="PIRSR000178-1"/>
    </source>
</evidence>
<protein>
    <recommendedName>
        <fullName evidence="3">Succinate dehydrogenase cytochrome b556 subunit</fullName>
    </recommendedName>
</protein>
<feature type="binding site" description="axial binding residue" evidence="11">
    <location>
        <position position="81"/>
    </location>
    <ligand>
        <name>heme</name>
        <dbReference type="ChEBI" id="CHEBI:30413"/>
        <note>ligand shared with second transmembrane subunit</note>
    </ligand>
    <ligandPart>
        <name>Fe</name>
        <dbReference type="ChEBI" id="CHEBI:18248"/>
    </ligandPart>
</feature>
<comment type="cofactor">
    <cofactor evidence="11">
        <name>heme</name>
        <dbReference type="ChEBI" id="CHEBI:30413"/>
    </cofactor>
    <text evidence="11">The heme is bound between the two transmembrane subunits.</text>
</comment>
<evidence type="ECO:0000256" key="12">
    <source>
        <dbReference type="SAM" id="Phobius"/>
    </source>
</evidence>
<comment type="subunit">
    <text evidence="10">Part of an enzyme complex containing four subunits: a flavoprotein, an iron-sulfur protein, plus two membrane-anchoring proteins, SdhC and SdhD. The complex can form homotrimers.</text>
</comment>
<dbReference type="InterPro" id="IPR000701">
    <property type="entry name" value="SuccDH_FuR_B_TM-su"/>
</dbReference>
<evidence type="ECO:0000256" key="6">
    <source>
        <dbReference type="ARBA" id="ARBA00022723"/>
    </source>
</evidence>
<dbReference type="PROSITE" id="PS01000">
    <property type="entry name" value="SDH_CYT_1"/>
    <property type="match status" value="1"/>
</dbReference>
<dbReference type="Proteomes" id="UP000249739">
    <property type="component" value="Unassembled WGS sequence"/>
</dbReference>
<dbReference type="EMBL" id="QFOT01000017">
    <property type="protein sequence ID" value="PZP56708.1"/>
    <property type="molecule type" value="Genomic_DNA"/>
</dbReference>
<evidence type="ECO:0000313" key="13">
    <source>
        <dbReference type="EMBL" id="PZP56708.1"/>
    </source>
</evidence>
<keyword evidence="9 12" id="KW-0472">Membrane</keyword>
<dbReference type="PIRSF" id="PIRSF000178">
    <property type="entry name" value="SDH_cyt_b560"/>
    <property type="match status" value="1"/>
</dbReference>
<dbReference type="Gene3D" id="1.20.1300.10">
    <property type="entry name" value="Fumarate reductase/succinate dehydrogenase, transmembrane subunit"/>
    <property type="match status" value="1"/>
</dbReference>
<evidence type="ECO:0000313" key="14">
    <source>
        <dbReference type="Proteomes" id="UP000249739"/>
    </source>
</evidence>
<dbReference type="InterPro" id="IPR034804">
    <property type="entry name" value="SQR/QFR_C/D"/>
</dbReference>
<comment type="subcellular location">
    <subcellularLocation>
        <location evidence="1">Membrane</location>
        <topology evidence="1">Multi-pass membrane protein</topology>
    </subcellularLocation>
</comment>
<evidence type="ECO:0000256" key="4">
    <source>
        <dbReference type="ARBA" id="ARBA00022617"/>
    </source>
</evidence>
<dbReference type="PROSITE" id="PS01001">
    <property type="entry name" value="SDH_CYT_2"/>
    <property type="match status" value="1"/>
</dbReference>
<evidence type="ECO:0000256" key="5">
    <source>
        <dbReference type="ARBA" id="ARBA00022692"/>
    </source>
</evidence>
<keyword evidence="5 12" id="KW-0812">Transmembrane</keyword>
<dbReference type="NCBIfam" id="TIGR02970">
    <property type="entry name" value="succ_dehyd_cytB"/>
    <property type="match status" value="1"/>
</dbReference>
<gene>
    <name evidence="13" type="primary">sdhC</name>
    <name evidence="13" type="ORF">DI586_02760</name>
</gene>
<dbReference type="GO" id="GO:0009055">
    <property type="term" value="F:electron transfer activity"/>
    <property type="evidence" value="ECO:0007669"/>
    <property type="project" value="InterPro"/>
</dbReference>
<dbReference type="GO" id="GO:0046872">
    <property type="term" value="F:metal ion binding"/>
    <property type="evidence" value="ECO:0007669"/>
    <property type="project" value="UniProtKB-KW"/>
</dbReference>
<dbReference type="AlphaFoldDB" id="A0A2W5FP05"/>
<dbReference type="GO" id="GO:0016020">
    <property type="term" value="C:membrane"/>
    <property type="evidence" value="ECO:0007669"/>
    <property type="project" value="UniProtKB-SubCell"/>
</dbReference>
<feature type="transmembrane region" description="Helical" evidence="12">
    <location>
        <begin position="25"/>
        <end position="46"/>
    </location>
</feature>
<comment type="caution">
    <text evidence="13">The sequence shown here is derived from an EMBL/GenBank/DDBJ whole genome shotgun (WGS) entry which is preliminary data.</text>
</comment>
<proteinExistence type="inferred from homology"/>
<feature type="transmembrane region" description="Helical" evidence="12">
    <location>
        <begin position="58"/>
        <end position="83"/>
    </location>
</feature>
<evidence type="ECO:0000256" key="2">
    <source>
        <dbReference type="ARBA" id="ARBA00007244"/>
    </source>
</evidence>
<keyword evidence="4 11" id="KW-0349">Heme</keyword>
<name>A0A2W5FP05_9BACT</name>
<dbReference type="InterPro" id="IPR018495">
    <property type="entry name" value="Succ_DH_cyt_bsu_CS"/>
</dbReference>
<comment type="similarity">
    <text evidence="2">Belongs to the cytochrome b560 family.</text>
</comment>
<dbReference type="CDD" id="cd03499">
    <property type="entry name" value="SQR_TypeC_SdhC"/>
    <property type="match status" value="1"/>
</dbReference>
<feature type="transmembrane region" description="Helical" evidence="12">
    <location>
        <begin position="104"/>
        <end position="124"/>
    </location>
</feature>
<keyword evidence="6 11" id="KW-0479">Metal-binding</keyword>
<evidence type="ECO:0000256" key="1">
    <source>
        <dbReference type="ARBA" id="ARBA00004141"/>
    </source>
</evidence>
<evidence type="ECO:0000256" key="7">
    <source>
        <dbReference type="ARBA" id="ARBA00022989"/>
    </source>
</evidence>
<dbReference type="Pfam" id="PF01127">
    <property type="entry name" value="Sdh_cyt"/>
    <property type="match status" value="1"/>
</dbReference>
<evidence type="ECO:0000256" key="9">
    <source>
        <dbReference type="ARBA" id="ARBA00023136"/>
    </source>
</evidence>
<dbReference type="SUPFAM" id="SSF81343">
    <property type="entry name" value="Fumarate reductase respiratory complex transmembrane subunits"/>
    <property type="match status" value="1"/>
</dbReference>
<dbReference type="PANTHER" id="PTHR10978">
    <property type="entry name" value="SUCCINATE DEHYDROGENASE CYTOCHROME B560 SUBUNIT"/>
    <property type="match status" value="1"/>
</dbReference>
<dbReference type="PANTHER" id="PTHR10978:SF5">
    <property type="entry name" value="SUCCINATE DEHYDROGENASE CYTOCHROME B560 SUBUNIT, MITOCHONDRIAL"/>
    <property type="match status" value="1"/>
</dbReference>
<evidence type="ECO:0000256" key="10">
    <source>
        <dbReference type="ARBA" id="ARBA00025912"/>
    </source>
</evidence>